<dbReference type="EMBL" id="AP014925">
    <property type="protein sequence ID" value="BAR95444.1"/>
    <property type="molecule type" value="Genomic_DNA"/>
</dbReference>
<sequence length="74" mass="9025">MFIRAKIAKKTERKDFDTIIYFRICSKLFYFAMYCLARMLVTIWLSVENLLKNSAFVPFEQPFLHRFYDNKIKT</sequence>
<dbReference type="AlphaFoldDB" id="A0AAD1BGX6"/>
<keyword evidence="1" id="KW-0812">Transmembrane</keyword>
<feature type="transmembrane region" description="Helical" evidence="1">
    <location>
        <begin position="28"/>
        <end position="47"/>
    </location>
</feature>
<name>A0AAD1BGX6_PREIN</name>
<protein>
    <submittedName>
        <fullName evidence="2">Uncharacterized protein</fullName>
    </submittedName>
</protein>
<organism evidence="2 3">
    <name type="scientific">Prevotella intermedia</name>
    <dbReference type="NCBI Taxonomy" id="28131"/>
    <lineage>
        <taxon>Bacteria</taxon>
        <taxon>Pseudomonadati</taxon>
        <taxon>Bacteroidota</taxon>
        <taxon>Bacteroidia</taxon>
        <taxon>Bacteroidales</taxon>
        <taxon>Prevotellaceae</taxon>
        <taxon>Prevotella</taxon>
    </lineage>
</organism>
<gene>
    <name evidence="2" type="ORF">PI172_0716</name>
</gene>
<keyword evidence="1" id="KW-0472">Membrane</keyword>
<dbReference type="Proteomes" id="UP000067008">
    <property type="component" value="Chromosome 2"/>
</dbReference>
<proteinExistence type="predicted"/>
<accession>A0AAD1BGX6</accession>
<evidence type="ECO:0000313" key="3">
    <source>
        <dbReference type="Proteomes" id="UP000067008"/>
    </source>
</evidence>
<evidence type="ECO:0000313" key="2">
    <source>
        <dbReference type="EMBL" id="BAR95444.1"/>
    </source>
</evidence>
<keyword evidence="1" id="KW-1133">Transmembrane helix</keyword>
<reference evidence="2 3" key="1">
    <citation type="submission" date="2015-07" db="EMBL/GenBank/DDBJ databases">
        <title>Complete genome sequence of Prevotella intermedia strain 17-2.</title>
        <authorList>
            <person name="Nambu T."/>
        </authorList>
    </citation>
    <scope>NUCLEOTIDE SEQUENCE [LARGE SCALE GENOMIC DNA]</scope>
    <source>
        <strain evidence="2 3">17-2</strain>
    </source>
</reference>
<evidence type="ECO:0000256" key="1">
    <source>
        <dbReference type="SAM" id="Phobius"/>
    </source>
</evidence>